<accession>A0A7D9D1Q1</accession>
<evidence type="ECO:0000313" key="1">
    <source>
        <dbReference type="EMBL" id="VUX55665.1"/>
    </source>
</evidence>
<proteinExistence type="predicted"/>
<dbReference type="EMBL" id="LR633967">
    <property type="protein sequence ID" value="VUX55665.1"/>
    <property type="molecule type" value="Genomic_DNA"/>
</dbReference>
<protein>
    <submittedName>
        <fullName evidence="1">Uncharacterized protein</fullName>
    </submittedName>
</protein>
<name>A0A7D9D1Q1_9GAMM</name>
<gene>
    <name evidence="1" type="ORF">JTBM06_V1_70020</name>
</gene>
<dbReference type="AlphaFoldDB" id="A0A7D9D1Q1"/>
<sequence>MTNSGKILIHALAVHPNGANQIFARATLRIGNPRPGDLVWFEGVDRIKHELEIVEVKRTSRLWTIVLSGAESELEHLIGGTYLYGKEAKG</sequence>
<organism evidence="1">
    <name type="scientific">uncultured Woeseiaceae bacterium</name>
    <dbReference type="NCBI Taxonomy" id="1983305"/>
    <lineage>
        <taxon>Bacteria</taxon>
        <taxon>Pseudomonadati</taxon>
        <taxon>Pseudomonadota</taxon>
        <taxon>Gammaproteobacteria</taxon>
        <taxon>Woeseiales</taxon>
        <taxon>Woeseiaceae</taxon>
        <taxon>environmental samples</taxon>
    </lineage>
</organism>
<reference evidence="1" key="1">
    <citation type="submission" date="2019-07" db="EMBL/GenBank/DDBJ databases">
        <authorList>
            <person name="Weber M."/>
            <person name="Kostadinov I."/>
            <person name="Kostadinov D I."/>
        </authorList>
    </citation>
    <scope>NUCLEOTIDE SEQUENCE</scope>
    <source>
        <strain evidence="1">Gfbio:sag-sample-m06:053724c1-46a9-4a36-b237-ea2bf867836b</strain>
    </source>
</reference>